<dbReference type="AlphaFoldDB" id="A0A937D917"/>
<reference evidence="6" key="1">
    <citation type="submission" date="2021-01" db="EMBL/GenBank/DDBJ databases">
        <title>Ramlibacter sp. strain AW1 16S ribosomal RNA gene Genome sequencing and assembly.</title>
        <authorList>
            <person name="Kang M."/>
        </authorList>
    </citation>
    <scope>NUCLEOTIDE SEQUENCE</scope>
    <source>
        <strain evidence="6">AW1</strain>
    </source>
</reference>
<dbReference type="Gene3D" id="1.10.10.10">
    <property type="entry name" value="Winged helix-like DNA-binding domain superfamily/Winged helix DNA-binding domain"/>
    <property type="match status" value="1"/>
</dbReference>
<dbReference type="FunFam" id="1.10.10.10:FF:000001">
    <property type="entry name" value="LysR family transcriptional regulator"/>
    <property type="match status" value="1"/>
</dbReference>
<dbReference type="InterPro" id="IPR036388">
    <property type="entry name" value="WH-like_DNA-bd_sf"/>
</dbReference>
<evidence type="ECO:0000259" key="5">
    <source>
        <dbReference type="PROSITE" id="PS50931"/>
    </source>
</evidence>
<dbReference type="PROSITE" id="PS50931">
    <property type="entry name" value="HTH_LYSR"/>
    <property type="match status" value="1"/>
</dbReference>
<dbReference type="RefSeq" id="WP_201685785.1">
    <property type="nucleotide sequence ID" value="NZ_JAEQNA010000009.1"/>
</dbReference>
<evidence type="ECO:0000256" key="2">
    <source>
        <dbReference type="ARBA" id="ARBA00023015"/>
    </source>
</evidence>
<dbReference type="PANTHER" id="PTHR30419">
    <property type="entry name" value="HTH-TYPE TRANSCRIPTIONAL REGULATOR YBHD"/>
    <property type="match status" value="1"/>
</dbReference>
<dbReference type="Pfam" id="PF00126">
    <property type="entry name" value="HTH_1"/>
    <property type="match status" value="1"/>
</dbReference>
<accession>A0A937D917</accession>
<organism evidence="6 7">
    <name type="scientific">Ramlibacter aurantiacus</name>
    <dbReference type="NCBI Taxonomy" id="2801330"/>
    <lineage>
        <taxon>Bacteria</taxon>
        <taxon>Pseudomonadati</taxon>
        <taxon>Pseudomonadota</taxon>
        <taxon>Betaproteobacteria</taxon>
        <taxon>Burkholderiales</taxon>
        <taxon>Comamonadaceae</taxon>
        <taxon>Ramlibacter</taxon>
    </lineage>
</organism>
<evidence type="ECO:0000313" key="6">
    <source>
        <dbReference type="EMBL" id="MBL0422661.1"/>
    </source>
</evidence>
<sequence length="321" mass="35238">MNFRTLKRFLAVAELGSINKAATQLNVSQPSLSKDLQELEQELGVALFTRTARGVTLTSFGQAIFKRAKLVDSELRKLESDARALRDVSMGEVNVGSTPGFLQSQVLPQATLNLVQAARSLTINYRFGTRASLLQPLLRGDLDFAIVGLQEDEFAEELVSEPLLFDRNALVVRSSHPILRAQDAAAASIASYPWLVLSECAPLEKVLRQQMRERGTPFSGSVIRTDSFHFFRSTLVASDCIGLTRYDAARIEKEAGNVIELPLHAADQESWLGTHMIGIVYRRDTEPSTASQALIGEIRKLAAQAFGKRLPEPAGANTLSQ</sequence>
<dbReference type="PANTHER" id="PTHR30419:SF8">
    <property type="entry name" value="NITROGEN ASSIMILATION TRANSCRIPTIONAL ACTIVATOR-RELATED"/>
    <property type="match status" value="1"/>
</dbReference>
<dbReference type="Proteomes" id="UP000613011">
    <property type="component" value="Unassembled WGS sequence"/>
</dbReference>
<dbReference type="GO" id="GO:0003677">
    <property type="term" value="F:DNA binding"/>
    <property type="evidence" value="ECO:0007669"/>
    <property type="project" value="UniProtKB-KW"/>
</dbReference>
<dbReference type="SUPFAM" id="SSF53850">
    <property type="entry name" value="Periplasmic binding protein-like II"/>
    <property type="match status" value="1"/>
</dbReference>
<evidence type="ECO:0000256" key="3">
    <source>
        <dbReference type="ARBA" id="ARBA00023125"/>
    </source>
</evidence>
<evidence type="ECO:0000256" key="1">
    <source>
        <dbReference type="ARBA" id="ARBA00009437"/>
    </source>
</evidence>
<dbReference type="SUPFAM" id="SSF46785">
    <property type="entry name" value="Winged helix' DNA-binding domain"/>
    <property type="match status" value="1"/>
</dbReference>
<dbReference type="GO" id="GO:0005829">
    <property type="term" value="C:cytosol"/>
    <property type="evidence" value="ECO:0007669"/>
    <property type="project" value="TreeGrafter"/>
</dbReference>
<evidence type="ECO:0000256" key="4">
    <source>
        <dbReference type="ARBA" id="ARBA00023163"/>
    </source>
</evidence>
<gene>
    <name evidence="6" type="ORF">JI739_20170</name>
</gene>
<feature type="domain" description="HTH lysR-type" evidence="5">
    <location>
        <begin position="1"/>
        <end position="58"/>
    </location>
</feature>
<dbReference type="InterPro" id="IPR000847">
    <property type="entry name" value="LysR_HTH_N"/>
</dbReference>
<proteinExistence type="inferred from homology"/>
<dbReference type="InterPro" id="IPR005119">
    <property type="entry name" value="LysR_subst-bd"/>
</dbReference>
<comment type="caution">
    <text evidence="6">The sequence shown here is derived from an EMBL/GenBank/DDBJ whole genome shotgun (WGS) entry which is preliminary data.</text>
</comment>
<dbReference type="EMBL" id="JAEQNA010000009">
    <property type="protein sequence ID" value="MBL0422661.1"/>
    <property type="molecule type" value="Genomic_DNA"/>
</dbReference>
<keyword evidence="4" id="KW-0804">Transcription</keyword>
<comment type="similarity">
    <text evidence="1">Belongs to the LysR transcriptional regulatory family.</text>
</comment>
<evidence type="ECO:0000313" key="7">
    <source>
        <dbReference type="Proteomes" id="UP000613011"/>
    </source>
</evidence>
<dbReference type="Gene3D" id="3.40.190.10">
    <property type="entry name" value="Periplasmic binding protein-like II"/>
    <property type="match status" value="2"/>
</dbReference>
<dbReference type="InterPro" id="IPR036390">
    <property type="entry name" value="WH_DNA-bd_sf"/>
</dbReference>
<dbReference type="PRINTS" id="PR00039">
    <property type="entry name" value="HTHLYSR"/>
</dbReference>
<dbReference type="Pfam" id="PF03466">
    <property type="entry name" value="LysR_substrate"/>
    <property type="match status" value="1"/>
</dbReference>
<dbReference type="GO" id="GO:0003700">
    <property type="term" value="F:DNA-binding transcription factor activity"/>
    <property type="evidence" value="ECO:0007669"/>
    <property type="project" value="InterPro"/>
</dbReference>
<protein>
    <submittedName>
        <fullName evidence="6">LysR family transcriptional regulator</fullName>
    </submittedName>
</protein>
<keyword evidence="3" id="KW-0238">DNA-binding</keyword>
<keyword evidence="2" id="KW-0805">Transcription regulation</keyword>
<name>A0A937D917_9BURK</name>
<dbReference type="InterPro" id="IPR050950">
    <property type="entry name" value="HTH-type_LysR_regulators"/>
</dbReference>
<keyword evidence="7" id="KW-1185">Reference proteome</keyword>